<dbReference type="WBParaSite" id="TCLT_0001044301-mRNA-1">
    <property type="protein sequence ID" value="TCLT_0001044301-mRNA-1"/>
    <property type="gene ID" value="TCLT_0001044301"/>
</dbReference>
<dbReference type="AlphaFoldDB" id="A0A0N5DB81"/>
<dbReference type="PANTHER" id="PTHR38612:SF2">
    <property type="entry name" value="PROTEIN DCT-5"/>
    <property type="match status" value="1"/>
</dbReference>
<proteinExistence type="predicted"/>
<evidence type="ECO:0000313" key="3">
    <source>
        <dbReference type="WBParaSite" id="TCLT_0001044301-mRNA-1"/>
    </source>
</evidence>
<dbReference type="PANTHER" id="PTHR38612">
    <property type="entry name" value="PROTEIN DCT-5-RELATED"/>
    <property type="match status" value="1"/>
</dbReference>
<dbReference type="Pfam" id="PF17266">
    <property type="entry name" value="DUF5332"/>
    <property type="match status" value="1"/>
</dbReference>
<gene>
    <name evidence="1" type="ORF">TCLT_LOCUS10432</name>
</gene>
<sequence length="128" mass="15164">MLKRINFGCVLGAECHDICMLCPTCEYAQNQMQRVLNGQQFDGQCKELESCAQNCINSENNEITDMLRCIFRDRCIKYCLDINNCPQCRDIIRRIFTGYCYRNKYIKKYGTKCRPLFDYTVQNYTRES</sequence>
<keyword evidence="2" id="KW-1185">Reference proteome</keyword>
<dbReference type="OrthoDB" id="5840377at2759"/>
<dbReference type="InterPro" id="IPR035161">
    <property type="entry name" value="DUF5332"/>
</dbReference>
<reference evidence="1 2" key="2">
    <citation type="submission" date="2018-11" db="EMBL/GenBank/DDBJ databases">
        <authorList>
            <consortium name="Pathogen Informatics"/>
        </authorList>
    </citation>
    <scope>NUCLEOTIDE SEQUENCE [LARGE SCALE GENOMIC DNA]</scope>
</reference>
<accession>A0A0N5DB81</accession>
<dbReference type="OMA" id="YALEQMS"/>
<protein>
    <submittedName>
        <fullName evidence="1 3">Uncharacterized protein</fullName>
    </submittedName>
</protein>
<evidence type="ECO:0000313" key="2">
    <source>
        <dbReference type="Proteomes" id="UP000276776"/>
    </source>
</evidence>
<organism evidence="3">
    <name type="scientific">Thelazia callipaeda</name>
    <name type="common">Oriental eyeworm</name>
    <name type="synonym">Parasitic nematode</name>
    <dbReference type="NCBI Taxonomy" id="103827"/>
    <lineage>
        <taxon>Eukaryota</taxon>
        <taxon>Metazoa</taxon>
        <taxon>Ecdysozoa</taxon>
        <taxon>Nematoda</taxon>
        <taxon>Chromadorea</taxon>
        <taxon>Rhabditida</taxon>
        <taxon>Spirurina</taxon>
        <taxon>Spiruromorpha</taxon>
        <taxon>Thelazioidea</taxon>
        <taxon>Thelaziidae</taxon>
        <taxon>Thelazia</taxon>
    </lineage>
</organism>
<dbReference type="Proteomes" id="UP000276776">
    <property type="component" value="Unassembled WGS sequence"/>
</dbReference>
<evidence type="ECO:0000313" key="1">
    <source>
        <dbReference type="EMBL" id="VDN08122.1"/>
    </source>
</evidence>
<reference evidence="3" key="1">
    <citation type="submission" date="2017-02" db="UniProtKB">
        <authorList>
            <consortium name="WormBaseParasite"/>
        </authorList>
    </citation>
    <scope>IDENTIFICATION</scope>
</reference>
<dbReference type="EMBL" id="UYYF01005105">
    <property type="protein sequence ID" value="VDN08122.1"/>
    <property type="molecule type" value="Genomic_DNA"/>
</dbReference>
<name>A0A0N5DB81_THECL</name>